<dbReference type="Gene3D" id="1.10.357.140">
    <property type="entry name" value="UbiA prenyltransferase"/>
    <property type="match status" value="1"/>
</dbReference>
<feature type="transmembrane region" description="Helical" evidence="9">
    <location>
        <begin position="272"/>
        <end position="294"/>
    </location>
</feature>
<protein>
    <submittedName>
        <fullName evidence="10">1,4-dihydroxy-2-naphthoate prenyltransferase</fullName>
    </submittedName>
</protein>
<reference evidence="10 11" key="1">
    <citation type="journal article" date="2011" name="Front. Microbiol.">
        <title>Genomic signatures of strain selection and enhancement in Bacillus atrophaeus var. globigii, a historical biowarfare simulant.</title>
        <authorList>
            <person name="Gibbons H.S."/>
            <person name="Broomall S.M."/>
            <person name="McNew L.A."/>
            <person name="Daligault H."/>
            <person name="Chapman C."/>
            <person name="Bruce D."/>
            <person name="Karavis M."/>
            <person name="Krepps M."/>
            <person name="McGregor P.A."/>
            <person name="Hong C."/>
            <person name="Park K.H."/>
            <person name="Akmal A."/>
            <person name="Feldman A."/>
            <person name="Lin J.S."/>
            <person name="Chang W.E."/>
            <person name="Higgs B.W."/>
            <person name="Demirev P."/>
            <person name="Lindquist J."/>
            <person name="Liem A."/>
            <person name="Fochler E."/>
            <person name="Read T.D."/>
            <person name="Tapia R."/>
            <person name="Johnson S."/>
            <person name="Bishop-Lilly K.A."/>
            <person name="Detter C."/>
            <person name="Han C."/>
            <person name="Sozhamannan S."/>
            <person name="Rosenzweig C.N."/>
            <person name="Skowronski E.W."/>
        </authorList>
    </citation>
    <scope>NUCLEOTIDE SEQUENCE [LARGE SCALE GENOMIC DNA]</scope>
    <source>
        <strain evidence="10 11">CL-SP19</strain>
    </source>
</reference>
<dbReference type="InterPro" id="IPR000537">
    <property type="entry name" value="UbiA_prenyltransferase"/>
</dbReference>
<keyword evidence="8 9" id="KW-0472">Membrane</keyword>
<dbReference type="CDD" id="cd13962">
    <property type="entry name" value="PT_UbiA_UBIAD1"/>
    <property type="match status" value="1"/>
</dbReference>
<keyword evidence="3" id="KW-0474">Menaquinone biosynthesis</keyword>
<keyword evidence="7 9" id="KW-1133">Transmembrane helix</keyword>
<feature type="transmembrane region" description="Helical" evidence="9">
    <location>
        <begin position="142"/>
        <end position="163"/>
    </location>
</feature>
<evidence type="ECO:0000256" key="6">
    <source>
        <dbReference type="ARBA" id="ARBA00022692"/>
    </source>
</evidence>
<dbReference type="GO" id="GO:0004659">
    <property type="term" value="F:prenyltransferase activity"/>
    <property type="evidence" value="ECO:0007669"/>
    <property type="project" value="InterPro"/>
</dbReference>
<evidence type="ECO:0000256" key="3">
    <source>
        <dbReference type="ARBA" id="ARBA00022428"/>
    </source>
</evidence>
<dbReference type="Proteomes" id="UP000287908">
    <property type="component" value="Unassembled WGS sequence"/>
</dbReference>
<evidence type="ECO:0000256" key="8">
    <source>
        <dbReference type="ARBA" id="ARBA00023136"/>
    </source>
</evidence>
<dbReference type="Pfam" id="PF01040">
    <property type="entry name" value="UbiA"/>
    <property type="match status" value="1"/>
</dbReference>
<evidence type="ECO:0000313" key="11">
    <source>
        <dbReference type="Proteomes" id="UP000287908"/>
    </source>
</evidence>
<dbReference type="AlphaFoldDB" id="A0A432Z6X2"/>
<dbReference type="OrthoDB" id="3344514at2"/>
<comment type="pathway">
    <text evidence="2">Quinol/quinone metabolism; menaquinone biosynthesis.</text>
</comment>
<keyword evidence="5 10" id="KW-0808">Transferase</keyword>
<dbReference type="EMBL" id="PIQF01000004">
    <property type="protein sequence ID" value="RUO73654.1"/>
    <property type="molecule type" value="Genomic_DNA"/>
</dbReference>
<organism evidence="10 11">
    <name type="scientific">Idiomarina seosinensis</name>
    <dbReference type="NCBI Taxonomy" id="281739"/>
    <lineage>
        <taxon>Bacteria</taxon>
        <taxon>Pseudomonadati</taxon>
        <taxon>Pseudomonadota</taxon>
        <taxon>Gammaproteobacteria</taxon>
        <taxon>Alteromonadales</taxon>
        <taxon>Idiomarinaceae</taxon>
        <taxon>Idiomarina</taxon>
    </lineage>
</organism>
<evidence type="ECO:0000256" key="7">
    <source>
        <dbReference type="ARBA" id="ARBA00022989"/>
    </source>
</evidence>
<feature type="transmembrane region" description="Helical" evidence="9">
    <location>
        <begin position="237"/>
        <end position="260"/>
    </location>
</feature>
<keyword evidence="11" id="KW-1185">Reference proteome</keyword>
<accession>A0A432Z6X2</accession>
<evidence type="ECO:0000256" key="4">
    <source>
        <dbReference type="ARBA" id="ARBA00022475"/>
    </source>
</evidence>
<keyword evidence="4" id="KW-1003">Cell membrane</keyword>
<dbReference type="GO" id="GO:0016020">
    <property type="term" value="C:membrane"/>
    <property type="evidence" value="ECO:0007669"/>
    <property type="project" value="UniProtKB-SubCell"/>
</dbReference>
<sequence length="303" mass="32572">MPPIIGVFRPKFLTLPLVCIFAGYAVSLGHFTQASWLDLMLVIILGLTAHISVNAFNEYFDFKSGLDFTTKRTPFSGGSGTLVNAPHLANTAKTLAVAALVVTSVSGLLLVWRHGWQLLTLGLIGVAVIYTYTQYLNRSPWLCLIAPGIGFGLCMTLGAAWVLSGHLHPGAWIMATLMTLLVVNLLLLNQFPDVNADRAIGRRHFPIVFGLRTSARLFALLHTIAFLLVPVAVAGGYLSVGALLGLFAVFLLGPLLCGVLKRPEAVAHNTALLGLNVAFIHLLPLLTGLGVLFFRDASYVIMS</sequence>
<keyword evidence="6 9" id="KW-0812">Transmembrane</keyword>
<name>A0A432Z6X2_9GAMM</name>
<feature type="transmembrane region" description="Helical" evidence="9">
    <location>
        <begin position="94"/>
        <end position="112"/>
    </location>
</feature>
<dbReference type="UniPathway" id="UPA00079"/>
<feature type="transmembrane region" description="Helical" evidence="9">
    <location>
        <begin position="12"/>
        <end position="31"/>
    </location>
</feature>
<dbReference type="InterPro" id="IPR044878">
    <property type="entry name" value="UbiA_sf"/>
</dbReference>
<dbReference type="RefSeq" id="WP_126785459.1">
    <property type="nucleotide sequence ID" value="NZ_PIQF01000004.1"/>
</dbReference>
<proteinExistence type="predicted"/>
<feature type="transmembrane region" description="Helical" evidence="9">
    <location>
        <begin position="37"/>
        <end position="56"/>
    </location>
</feature>
<dbReference type="PANTHER" id="PTHR13929:SF0">
    <property type="entry name" value="UBIA PRENYLTRANSFERASE DOMAIN-CONTAINING PROTEIN 1"/>
    <property type="match status" value="1"/>
</dbReference>
<evidence type="ECO:0000256" key="1">
    <source>
        <dbReference type="ARBA" id="ARBA00004141"/>
    </source>
</evidence>
<feature type="transmembrane region" description="Helical" evidence="9">
    <location>
        <begin position="118"/>
        <end position="135"/>
    </location>
</feature>
<feature type="transmembrane region" description="Helical" evidence="9">
    <location>
        <begin position="209"/>
        <end position="231"/>
    </location>
</feature>
<evidence type="ECO:0000313" key="10">
    <source>
        <dbReference type="EMBL" id="RUO73654.1"/>
    </source>
</evidence>
<evidence type="ECO:0000256" key="9">
    <source>
        <dbReference type="SAM" id="Phobius"/>
    </source>
</evidence>
<dbReference type="PIRSF" id="PIRSF005355">
    <property type="entry name" value="UBIAD1"/>
    <property type="match status" value="1"/>
</dbReference>
<evidence type="ECO:0000256" key="2">
    <source>
        <dbReference type="ARBA" id="ARBA00004863"/>
    </source>
</evidence>
<dbReference type="GO" id="GO:0009234">
    <property type="term" value="P:menaquinone biosynthetic process"/>
    <property type="evidence" value="ECO:0007669"/>
    <property type="project" value="UniProtKB-UniPathway"/>
</dbReference>
<feature type="transmembrane region" description="Helical" evidence="9">
    <location>
        <begin position="169"/>
        <end position="188"/>
    </location>
</feature>
<evidence type="ECO:0000256" key="5">
    <source>
        <dbReference type="ARBA" id="ARBA00022679"/>
    </source>
</evidence>
<comment type="subcellular location">
    <subcellularLocation>
        <location evidence="1">Membrane</location>
        <topology evidence="1">Multi-pass membrane protein</topology>
    </subcellularLocation>
</comment>
<gene>
    <name evidence="10" type="ORF">CWI81_11560</name>
</gene>
<dbReference type="GO" id="GO:0042371">
    <property type="term" value="P:vitamin K biosynthetic process"/>
    <property type="evidence" value="ECO:0007669"/>
    <property type="project" value="TreeGrafter"/>
</dbReference>
<dbReference type="InterPro" id="IPR026046">
    <property type="entry name" value="UBIAD1"/>
</dbReference>
<comment type="caution">
    <text evidence="10">The sequence shown here is derived from an EMBL/GenBank/DDBJ whole genome shotgun (WGS) entry which is preliminary data.</text>
</comment>
<dbReference type="PANTHER" id="PTHR13929">
    <property type="entry name" value="1,4-DIHYDROXY-2-NAPHTHOATE OCTAPRENYLTRANSFERASE"/>
    <property type="match status" value="1"/>
</dbReference>